<reference evidence="1 2" key="1">
    <citation type="submission" date="2024-09" db="EMBL/GenBank/DDBJ databases">
        <authorList>
            <person name="Sun Q."/>
            <person name="Mori K."/>
        </authorList>
    </citation>
    <scope>NUCLEOTIDE SEQUENCE [LARGE SCALE GENOMIC DNA]</scope>
    <source>
        <strain evidence="1 2">TBRC 1432</strain>
    </source>
</reference>
<organism evidence="1 2">
    <name type="scientific">Kutzneria chonburiensis</name>
    <dbReference type="NCBI Taxonomy" id="1483604"/>
    <lineage>
        <taxon>Bacteria</taxon>
        <taxon>Bacillati</taxon>
        <taxon>Actinomycetota</taxon>
        <taxon>Actinomycetes</taxon>
        <taxon>Pseudonocardiales</taxon>
        <taxon>Pseudonocardiaceae</taxon>
        <taxon>Kutzneria</taxon>
    </lineage>
</organism>
<proteinExistence type="predicted"/>
<dbReference type="InterPro" id="IPR014710">
    <property type="entry name" value="RmlC-like_jellyroll"/>
</dbReference>
<name>A0ABV6MTF1_9PSEU</name>
<dbReference type="SUPFAM" id="SSF51182">
    <property type="entry name" value="RmlC-like cupins"/>
    <property type="match status" value="1"/>
</dbReference>
<dbReference type="RefSeq" id="WP_273940686.1">
    <property type="nucleotide sequence ID" value="NZ_CP097263.1"/>
</dbReference>
<evidence type="ECO:0000313" key="2">
    <source>
        <dbReference type="Proteomes" id="UP001589810"/>
    </source>
</evidence>
<protein>
    <submittedName>
        <fullName evidence="1">Cupin domain-containing protein</fullName>
    </submittedName>
</protein>
<dbReference type="EMBL" id="JBHLUD010000005">
    <property type="protein sequence ID" value="MFC0543434.1"/>
    <property type="molecule type" value="Genomic_DNA"/>
</dbReference>
<dbReference type="InterPro" id="IPR011051">
    <property type="entry name" value="RmlC_Cupin_sf"/>
</dbReference>
<accession>A0ABV6MTF1</accession>
<evidence type="ECO:0000313" key="1">
    <source>
        <dbReference type="EMBL" id="MFC0543434.1"/>
    </source>
</evidence>
<gene>
    <name evidence="1" type="ORF">ACFFH7_18175</name>
</gene>
<dbReference type="Proteomes" id="UP001589810">
    <property type="component" value="Unassembled WGS sequence"/>
</dbReference>
<comment type="caution">
    <text evidence="1">The sequence shown here is derived from an EMBL/GenBank/DDBJ whole genome shotgun (WGS) entry which is preliminary data.</text>
</comment>
<keyword evidence="2" id="KW-1185">Reference proteome</keyword>
<dbReference type="Gene3D" id="2.60.120.10">
    <property type="entry name" value="Jelly Rolls"/>
    <property type="match status" value="1"/>
</dbReference>
<sequence length="143" mass="15888">MTLSHDHILLPEGIYADARGRIIALPDFPTKHAMIIECTTGAVRGNHYHHHESHLMYVVSGRMIYLEHQADGEILTLDVKPGEAVVSPVSLAHTTVFPEPTVIAVLSDVDRGGERYENEVVRVEPLQHQVDISHLYDGPQVTP</sequence>